<reference evidence="3" key="1">
    <citation type="submission" date="2013-01" db="EMBL/GenBank/DDBJ databases">
        <title>Draft Genome Sequence of a Mulberry Tree, Morus notabilis C.K. Schneid.</title>
        <authorList>
            <person name="He N."/>
            <person name="Zhao S."/>
        </authorList>
    </citation>
    <scope>NUCLEOTIDE SEQUENCE</scope>
</reference>
<accession>W9R9A6</accession>
<proteinExistence type="predicted"/>
<sequence length="53" mass="6293">MKSQRFIHIAYLLIYEFILQFFKEDSPKRSMSMPKLRFNHGHGGKKGSMLYGQ</sequence>
<evidence type="ECO:0000313" key="3">
    <source>
        <dbReference type="Proteomes" id="UP000030645"/>
    </source>
</evidence>
<feature type="region of interest" description="Disordered" evidence="1">
    <location>
        <begin position="33"/>
        <end position="53"/>
    </location>
</feature>
<name>W9R9A6_9ROSA</name>
<keyword evidence="3" id="KW-1185">Reference proteome</keyword>
<protein>
    <submittedName>
        <fullName evidence="2">Uncharacterized protein</fullName>
    </submittedName>
</protein>
<dbReference type="EMBL" id="KE344738">
    <property type="protein sequence ID" value="EXB76917.1"/>
    <property type="molecule type" value="Genomic_DNA"/>
</dbReference>
<gene>
    <name evidence="2" type="ORF">L484_017918</name>
</gene>
<organism evidence="2 3">
    <name type="scientific">Morus notabilis</name>
    <dbReference type="NCBI Taxonomy" id="981085"/>
    <lineage>
        <taxon>Eukaryota</taxon>
        <taxon>Viridiplantae</taxon>
        <taxon>Streptophyta</taxon>
        <taxon>Embryophyta</taxon>
        <taxon>Tracheophyta</taxon>
        <taxon>Spermatophyta</taxon>
        <taxon>Magnoliopsida</taxon>
        <taxon>eudicotyledons</taxon>
        <taxon>Gunneridae</taxon>
        <taxon>Pentapetalae</taxon>
        <taxon>rosids</taxon>
        <taxon>fabids</taxon>
        <taxon>Rosales</taxon>
        <taxon>Moraceae</taxon>
        <taxon>Moreae</taxon>
        <taxon>Morus</taxon>
    </lineage>
</organism>
<dbReference type="AlphaFoldDB" id="W9R9A6"/>
<evidence type="ECO:0000313" key="2">
    <source>
        <dbReference type="EMBL" id="EXB76917.1"/>
    </source>
</evidence>
<dbReference type="Proteomes" id="UP000030645">
    <property type="component" value="Unassembled WGS sequence"/>
</dbReference>
<evidence type="ECO:0000256" key="1">
    <source>
        <dbReference type="SAM" id="MobiDB-lite"/>
    </source>
</evidence>